<evidence type="ECO:0000256" key="2">
    <source>
        <dbReference type="SAM" id="SignalP"/>
    </source>
</evidence>
<evidence type="ECO:0000313" key="4">
    <source>
        <dbReference type="Proteomes" id="UP000623608"/>
    </source>
</evidence>
<sequence>MSAVPTRFVTFAVAVVVAVSLALFPVAAPAAVGTISTSALGARVYIGLLNNAIPIDLTLPLRRTWTTGGSASTASTAVVDLLPPLLPNLVYVGAITATAAPATGGGSADSQVAGLKLINNAVAVDALSASCQMTSAGISTSVTVANLKIGGQSIVNPAISLAVGVPGVLTATVNKRAATWDPATGRLDYTVRALDIDLLSGLAVVASGSVVAGEATCSGIAKLGTATTTPVSVAPGQSGTPVVTVTNTGDIATPGTVIKVPKPPSAYTLDPAPTVTGGGTCSTTDPVYVICSDVTVPGGGSVQVSLPVKVAASLPGTPPNWVATAADINVTSTPITGTAPTITITGSGTLVNGQPRSSTGGSVTITPTMLYAGKTATTNVTVTNVGPSDAAATVTIPLGAKPAGITVTASAGGTPCTVGATDIVCTGVTVAAAGSATVDVQATAPVSATVGTTWDLTGVTASLNGTVVSGSGRLLTIGDPDVYLKTVTLTPATATPGGAQVTPTFQVANFGVIAANPTTITIPAAPAGYTVGTVTTSGGGTCTATGCTGVTVPANGSVTVSVPVTLSAAVTANWTGQVSATAGGSTGTATGTLVTAAPQSTLHLTATGPSAGTVLPGQTTTMALSVDNLGPSNAVQTAFDVFAPANSTWGSLTGNPCVAQSATTARCTVDLTAGGPAVALSFPLVISALANPAVAITGGCADLDLNTTCDATLPSITLRTPLASLLTTTTGPATITPGQSGTATVSLTSLAARTGVQVDIPKSALPTGFTVTGASVPGGTCSVGPTTVTCSGFALVANTAKSVSLTVAVASSVTPPLVWTVPDLTVTASGETVGAAGTLASAGPVSIVLGATVDQSADRTIEPAGVLVLGLDLRNTGPSDAPAAVFKVAAPTGTTFGAVAAPCTATASLLTCTTALLAGASTGRFTVPLNVAANADPDTPIPATCVDLDGTPGCTGGDVSVPAANLKVPFTARATIAVTAADVTPGDSAAATVRVTAPRDNLVNLRIAVPLAALPGALSVTGVTGPAGATCGVVAGEAVCSGFTLTGGAHADMVLTVAAPAGATGTVTWAVTGILATSGGESVAIDRDLARLAAPQSTLTAAVVAPTGDILPGGTDQVAVTIDNTGPSDAVASVFTVVAPGSATFGTAPAGCTRPDATHITCTLNLTVAAAPVTYSIPVIVDAAATPAATLTGGCVQFAGVCATTIPGIHVGTPLALLLTTVAGPATITPGQSGTATVALTSLAARTGVQVDIPKSALPTGFTVTGASVPGGTCSVGPTTVTCSGFALAANTPKSVSLTVAVASSVTPPLVWTVPDMTVTAGGETAGAAGTLASAGPVSIGLGATVDQSADRMIEPGGVLVLGLDLRNTGPSDAPGAVFMVAAPAGTSFGAVAAPCTATASLLTCTTSLVTGASTGRFAVPLNVAANADPDIPIPATCVDLDGTPGCTGGDVSVPAVNLKVPFTARAVLSVTTADVTPGDSAAATVRVTALRDSLPGLRIAVPLAALPGALTVTGVTGPAGATCGVVAGEAVCSGFTLAGGGTADMVLTVAAPPGATGTVTWAVTGILATSGGESVAVDRDLARLAAARSVLTAAVVAPSGDILPGGTDQVDVTVDNTGPSDAVAAVFTVVAPGSASFGTAPAGCTRPNATHLTCTLDLTVAAAPVTYSIPVIVDPAATPASTLTGGCVQLAGVCATTIPGIHVGTPLSLLLTTVTGPATITPGHSGTATVTLTSLVARTGVQVEIPKSALPAGFTVTGASVPGGTCSVGPTTVTCSGFALAANTPKDVSLTVAVASSVTPPLVWTVPDMTVTSSGETAGAAGTLAVAGPVSTGLGATVDLPADGTIEPGGVLDLGLDLRNTGPSDAPAAVFTVVAPTGTSFGAAPAPCTATAALLTCTKSLVAGASTGRFTVPLNVAANADPDTPIPATCVDLNGTPGCGAGDVAVPAVTLKVPFAARAVLSVTVADVTPGDSAVATVRVTAPRDSLTGLRIAVPLAALPGALTVTGVTGPAGATCGVVAGEAVCSGFTLAGGGTADLALTLAAPPAATGTVTWAVTGIRATSGGESVAVDRDLARLAAPQAALTAMVVAPTGEILPGGTDDVVVTVDNTGPSDAVAAVVTAVAPLGASFGTAPAGCTRPDLTHVTCTFDLTVAAAPVTYTIPFVVDPAATPASTLTGGCVQLAGVCATTIPGIHVGTPLALLLTTVTGPATITPGQSGTATVTLTSLAARTGVQVDIPKSALPTGFTVTGASVPGGTCSVGPATVSCSGFALAANNPKDVSLTIAVAPAVTPPLVWTVPDMTVTSSGETAGAAGILASAGPVSTGLGATVDQPADRTIEPGGVLDLGLDLRNTGPSDAPAAVFTVVAPAGTSFGTVAAPCTAAASLLTCTTSLLAGASTGRFTVPLNVAANADPDTPIPATCVDLNGTPGCGAGDVSIPAVNLKVPFAARAAISVTAADVTPGDSATATVHVAALRDNLVNLRIAVPLAALPGALTVTGVSGPAGATCAVAAGEAACSGFTLSGGATTDLTLTVAAPPGATGTVTWAVTGIRATSGGESVAVDRDLARLDAARSALTAAVVAPSGEILPGGTDQVEVTVDNTGPSDAVAAVVTVVAPADVSFGTAPAGCTRTDPTHVTCTLSLTVAAAPVTYTIPVIVDPAATPAATLTGGCVQLAGVCATSIPAIHVGIPLQQRLTVTTHPDTVVPGTTGTARIDLTSTTAEHDLTVTVPTALPAGLAVTGVTVAGGTCTTTVPIVCSHVDLPTAGITIGLAALPSAPPATWTVTVDVADGTDPATALGHLATVDAPQSALTVVSADGPADGVAKAGGLATVDVVVRNDGPSDATGRPVTATAPAGTTFAANPCAAVPSVVVSCPVTLAFGASTTLSLPVLVPASADPLVTLVGGCVAAAGTPGCTPIRDIVLEVPLDRRATIAAVPAAITPGTTENVEVTVAGTNLTGVTLAVPLPPAGFTLGAVTASGAGTCTTTATTVDCTWAATSLGRITLPISVPAGAVPGTTWTATGIRAADSTGDLTVNRALATVDPARIALGAVVAPITPILPGGTGTVTFTLANTGPSDATGAPVGVILPAGVTFGTRPAGCSTGVAGRTTCPVTVPDGATGVAGPILPILVSATADPTAPLTGGCVDLDDDGTCTATDVPLAVPMEMPFDRRAAVQTAPVFATGDATIVLTSVPPVNDMRMVVPLAGLPAGVTAGPGPGCTADATEITCDDLDGGAVLTVPVTMALNAPAGGIWAPLITVTGPGGGSIAVSGILAQVGPPLYALGVTVPVPAAGDALRGDTVDLIAIVANTGGAVPGLDVPVTVRAPTGTTFGTLDAGTDADCDRTSATTLDCAAGVGTTGPVATWTLPVVVPVAPASATITGGCFDLDGDAACETPIADFVLGAALAAAITVASVQDVTVTPGGTGTATLTLHATGPRDRTTVTLDTTGLPAGLTVSAADLGGTPCTASCPFVAGTLTVTLAAAPDATEGDTWTPAITLDRLGDSVRLTRQLATVGAPDAVLAVDVDPPADDTVRPGTAADVRVTVRNTGISLSRGVPVEITAPAGTAITGTPCPRDSAVRVTCAADIPAGGSVSFTVRLTVGATATPGARMSGGCVDPGATGSCAGTIAFTLATSLAQRATLTLDPADLVPGDAATAYLTMTADRPLTGLTAAIPVAALPAGFQVVGAAGPAGSTCDLTGPIVCTGVDAPAGASHLITLRLRAGAAMAAAVSWAPTVTVTDPDGDTTGVTATLARTLAARTDVRWNLPTPAGTVAPGGTATLTASLHNAGISDATAVAVRLTAPAGATFGPADPHCLPVGGAQFDCTLDLPAGGAPLTLTIPVRVPDGAAAGSTLTGGCLDLGADAVCDAALPDLHVTPALLRGITANTATITPGETGTVTLTVDTTAAAPTVTIPTNALPAGMTVTPPSSCTTANALITCVGTTVALDVAVAADAALATWTPVVTVADAGRSSSAGVTVARVGAARIATTVGVAGPAAGTIRPGGTGTITVTVANAGPSRAAAWAYTVVAPLGLTFGPVASCTPQGGGTRLDCVTDIAAGDRVRIAPAFTVSPAADPATPLTGGCVLVAGNCTAIPDIALATPIAIAVTPGSTPPGGTATASVRITGSARAATLVVPLADLPAGFTASASATGCAATAAEIRCTGLDLPATVAITARTASGALPGRTWSAGVTVTAGTETAIAVADLIATTDRVAAVRYRFSGLGGTVTAGDVTELTVTATNDGPSDAVRNIARLTAPAGTRFGDLSGRAAQDCTVAGPATLTCTYDLARDADLSWTVPLTVAADATGRLAAACVLAAGTTTCGTDLGVTPSIARTGTLTVAGAVIPAGTTGTTVIRMSATVAHSPLALTVPLDALPAGVTVTAADLGDTACAVGTAVTCTDLALAADTPRELRLTVAVGTGVSAGTTWPATGITLANGDDKLVTAGVPVSTSAGAVTRSVTVGTPSLVTPTAGQTTVLPISIAGRGSYQASIVLPANTRAGQLPAGCRAGPTTSIVICAVQLPARLDLPLLVPEGTGHGVQIVGGCVDAALAGETPDGDCDDDADVPLPPLVVGRYAINLTFDQAGAASVLSGTKPVQVRVPYRNEGIRTAENVRFTVVPPIGVTVRSAAILFNPAAAIAATAVRTVAASCTTAGAAVLCAAPDAPALKGHELWLTLATTGRARSGTHLMRVTITTSSDDGNATDNTVEITLRLAGTTGGNLAMTGSQVTGLAALASVLLAVGFVLVAGSRRPTRRPVAMR</sequence>
<keyword evidence="1" id="KW-0812">Transmembrane</keyword>
<gene>
    <name evidence="3" type="ORF">Ate02nite_64850</name>
</gene>
<feature type="signal peptide" evidence="2">
    <location>
        <begin position="1"/>
        <end position="30"/>
    </location>
</feature>
<proteinExistence type="predicted"/>
<reference evidence="3" key="1">
    <citation type="submission" date="2021-01" db="EMBL/GenBank/DDBJ databases">
        <title>Whole genome shotgun sequence of Actinoplanes tereljensis NBRC 105297.</title>
        <authorList>
            <person name="Komaki H."/>
            <person name="Tamura T."/>
        </authorList>
    </citation>
    <scope>NUCLEOTIDE SEQUENCE</scope>
    <source>
        <strain evidence="3">NBRC 105297</strain>
    </source>
</reference>
<protein>
    <submittedName>
        <fullName evidence="3">Uncharacterized protein</fullName>
    </submittedName>
</protein>
<dbReference type="Proteomes" id="UP000623608">
    <property type="component" value="Unassembled WGS sequence"/>
</dbReference>
<dbReference type="EMBL" id="BOMY01000041">
    <property type="protein sequence ID" value="GIF23755.1"/>
    <property type="molecule type" value="Genomic_DNA"/>
</dbReference>
<comment type="caution">
    <text evidence="3">The sequence shown here is derived from an EMBL/GenBank/DDBJ whole genome shotgun (WGS) entry which is preliminary data.</text>
</comment>
<keyword evidence="4" id="KW-1185">Reference proteome</keyword>
<feature type="transmembrane region" description="Helical" evidence="1">
    <location>
        <begin position="4736"/>
        <end position="4755"/>
    </location>
</feature>
<feature type="chain" id="PRO_5037869867" evidence="2">
    <location>
        <begin position="31"/>
        <end position="4768"/>
    </location>
</feature>
<evidence type="ECO:0000256" key="1">
    <source>
        <dbReference type="SAM" id="Phobius"/>
    </source>
</evidence>
<accession>A0A919NRH7</accession>
<name>A0A919NRH7_9ACTN</name>
<keyword evidence="1" id="KW-1133">Transmembrane helix</keyword>
<keyword evidence="1" id="KW-0472">Membrane</keyword>
<evidence type="ECO:0000313" key="3">
    <source>
        <dbReference type="EMBL" id="GIF23755.1"/>
    </source>
</evidence>
<keyword evidence="2" id="KW-0732">Signal</keyword>
<organism evidence="3 4">
    <name type="scientific">Paractinoplanes tereljensis</name>
    <dbReference type="NCBI Taxonomy" id="571912"/>
    <lineage>
        <taxon>Bacteria</taxon>
        <taxon>Bacillati</taxon>
        <taxon>Actinomycetota</taxon>
        <taxon>Actinomycetes</taxon>
        <taxon>Micromonosporales</taxon>
        <taxon>Micromonosporaceae</taxon>
        <taxon>Paractinoplanes</taxon>
    </lineage>
</organism>
<dbReference type="RefSeq" id="WP_203811624.1">
    <property type="nucleotide sequence ID" value="NZ_BOMY01000041.1"/>
</dbReference>